<dbReference type="STRING" id="1469948.GCA_000732725_00452"/>
<evidence type="ECO:0000313" key="2">
    <source>
        <dbReference type="EMBL" id="TCL56309.1"/>
    </source>
</evidence>
<feature type="region of interest" description="Disordered" evidence="1">
    <location>
        <begin position="54"/>
        <end position="83"/>
    </location>
</feature>
<dbReference type="EMBL" id="SLUO01000012">
    <property type="protein sequence ID" value="TCL56309.1"/>
    <property type="molecule type" value="Genomic_DNA"/>
</dbReference>
<evidence type="ECO:0000313" key="3">
    <source>
        <dbReference type="Proteomes" id="UP000295718"/>
    </source>
</evidence>
<comment type="caution">
    <text evidence="2">The sequence shown here is derived from an EMBL/GenBank/DDBJ whole genome shotgun (WGS) entry which is preliminary data.</text>
</comment>
<protein>
    <submittedName>
        <fullName evidence="2">Uncharacterized protein</fullName>
    </submittedName>
</protein>
<organism evidence="2 3">
    <name type="scientific">Kineothrix alysoides</name>
    <dbReference type="NCBI Taxonomy" id="1469948"/>
    <lineage>
        <taxon>Bacteria</taxon>
        <taxon>Bacillati</taxon>
        <taxon>Bacillota</taxon>
        <taxon>Clostridia</taxon>
        <taxon>Lachnospirales</taxon>
        <taxon>Lachnospiraceae</taxon>
        <taxon>Kineothrix</taxon>
    </lineage>
</organism>
<proteinExistence type="predicted"/>
<dbReference type="Proteomes" id="UP000295718">
    <property type="component" value="Unassembled WGS sequence"/>
</dbReference>
<dbReference type="AlphaFoldDB" id="A0A4R1QR27"/>
<name>A0A4R1QR27_9FIRM</name>
<dbReference type="RefSeq" id="WP_031389220.1">
    <property type="nucleotide sequence ID" value="NZ_JPNB01000001.1"/>
</dbReference>
<sequence>MNSDMMNRIKEAKMYQKKALFALFPESTAEHIEAIGKELTAIVMECAIDLIKRNGESGNTQENQSEEHRSEEKESKVKKVNIE</sequence>
<evidence type="ECO:0000256" key="1">
    <source>
        <dbReference type="SAM" id="MobiDB-lite"/>
    </source>
</evidence>
<gene>
    <name evidence="2" type="ORF">EDD76_112137</name>
</gene>
<accession>A0A4R1QR27</accession>
<feature type="compositionally biased region" description="Basic and acidic residues" evidence="1">
    <location>
        <begin position="65"/>
        <end position="83"/>
    </location>
</feature>
<keyword evidence="3" id="KW-1185">Reference proteome</keyword>
<dbReference type="OrthoDB" id="2088226at2"/>
<reference evidence="2 3" key="1">
    <citation type="submission" date="2019-03" db="EMBL/GenBank/DDBJ databases">
        <title>Genomic Encyclopedia of Type Strains, Phase IV (KMG-IV): sequencing the most valuable type-strain genomes for metagenomic binning, comparative biology and taxonomic classification.</title>
        <authorList>
            <person name="Goeker M."/>
        </authorList>
    </citation>
    <scope>NUCLEOTIDE SEQUENCE [LARGE SCALE GENOMIC DNA]</scope>
    <source>
        <strain evidence="2 3">DSM 100556</strain>
    </source>
</reference>